<sequence>MQAFFHFLMVTSLVNQVKLLHQVREEVHRLIPDAKVNPLDREIITKLKDGLYDIELENDEVVSSIIRSRQEWSSPAYNALSFKKAVEKEGEAPDLPIYVQLADFLLL</sequence>
<accession>A0AAU8LWX1</accession>
<dbReference type="KEGG" id="eaj:Q3M24_02865"/>
<evidence type="ECO:0000313" key="1">
    <source>
        <dbReference type="EMBL" id="XCN73712.1"/>
    </source>
</evidence>
<proteinExistence type="predicted"/>
<reference evidence="1" key="2">
    <citation type="submission" date="2024-06" db="EMBL/GenBank/DDBJ databases">
        <authorList>
            <person name="Plum-Jensen L.E."/>
            <person name="Schramm A."/>
            <person name="Marshall I.P.G."/>
        </authorList>
    </citation>
    <scope>NUCLEOTIDE SEQUENCE</scope>
    <source>
        <strain evidence="1">Rat1</strain>
    </source>
</reference>
<gene>
    <name evidence="1" type="ORF">Q3M24_02865</name>
</gene>
<dbReference type="AlphaFoldDB" id="A0AAU8LWX1"/>
<organism evidence="1">
    <name type="scientific">Candidatus Electrothrix aestuarii</name>
    <dbReference type="NCBI Taxonomy" id="3062594"/>
    <lineage>
        <taxon>Bacteria</taxon>
        <taxon>Pseudomonadati</taxon>
        <taxon>Thermodesulfobacteriota</taxon>
        <taxon>Desulfobulbia</taxon>
        <taxon>Desulfobulbales</taxon>
        <taxon>Desulfobulbaceae</taxon>
        <taxon>Candidatus Electrothrix</taxon>
    </lineage>
</organism>
<reference evidence="1" key="1">
    <citation type="journal article" date="2024" name="Syst. Appl. Microbiol.">
        <title>First single-strain enrichments of Electrothrix cable bacteria, description of E. aestuarii sp. nov. and E. rattekaaiensis sp. nov., and proposal of a cable bacteria taxonomy following the rules of the SeqCode.</title>
        <authorList>
            <person name="Plum-Jensen L.E."/>
            <person name="Schramm A."/>
            <person name="Marshall I.P.G."/>
        </authorList>
    </citation>
    <scope>NUCLEOTIDE SEQUENCE</scope>
    <source>
        <strain evidence="1">Rat1</strain>
    </source>
</reference>
<name>A0AAU8LWX1_9BACT</name>
<dbReference type="EMBL" id="CP159373">
    <property type="protein sequence ID" value="XCN73712.1"/>
    <property type="molecule type" value="Genomic_DNA"/>
</dbReference>
<protein>
    <submittedName>
        <fullName evidence="1">Uncharacterized protein</fullName>
    </submittedName>
</protein>